<feature type="domain" description="Collagen binding" evidence="9">
    <location>
        <begin position="212"/>
        <end position="334"/>
    </location>
</feature>
<evidence type="ECO:0000259" key="9">
    <source>
        <dbReference type="Pfam" id="PF05737"/>
    </source>
</evidence>
<keyword evidence="6" id="KW-0572">Peptidoglycan-anchor</keyword>
<dbReference type="Gene3D" id="2.60.40.1280">
    <property type="match status" value="1"/>
</dbReference>
<dbReference type="SUPFAM" id="SSF49478">
    <property type="entry name" value="Cna protein B-type domain"/>
    <property type="match status" value="1"/>
</dbReference>
<evidence type="ECO:0008006" key="14">
    <source>
        <dbReference type="Google" id="ProtNLM"/>
    </source>
</evidence>
<evidence type="ECO:0000256" key="7">
    <source>
        <dbReference type="SAM" id="MobiDB-lite"/>
    </source>
</evidence>
<dbReference type="Pfam" id="PF17961">
    <property type="entry name" value="Big_8"/>
    <property type="match status" value="1"/>
</dbReference>
<protein>
    <recommendedName>
        <fullName evidence="14">Gram-positive cocci surface proteins LPxTG domain-containing protein</fullName>
    </recommendedName>
</protein>
<dbReference type="NCBIfam" id="TIGR01451">
    <property type="entry name" value="B_ant_repeat"/>
    <property type="match status" value="1"/>
</dbReference>
<dbReference type="Pfam" id="PF05737">
    <property type="entry name" value="Collagen_bind"/>
    <property type="match status" value="4"/>
</dbReference>
<dbReference type="InterPro" id="IPR041171">
    <property type="entry name" value="SDR_Ig"/>
</dbReference>
<feature type="transmembrane region" description="Helical" evidence="8">
    <location>
        <begin position="1121"/>
        <end position="1138"/>
    </location>
</feature>
<dbReference type="InterPro" id="IPR041033">
    <property type="entry name" value="SpaA_PFL_dom_1"/>
</dbReference>
<feature type="domain" description="Collagen binding" evidence="9">
    <location>
        <begin position="354"/>
        <end position="451"/>
    </location>
</feature>
<feature type="compositionally biased region" description="Basic and acidic residues" evidence="7">
    <location>
        <begin position="1041"/>
        <end position="1050"/>
    </location>
</feature>
<dbReference type="PANTHER" id="PTHR36108">
    <property type="entry name" value="COLOSSIN-B-RELATED"/>
    <property type="match status" value="1"/>
</dbReference>
<evidence type="ECO:0000313" key="12">
    <source>
        <dbReference type="EMBL" id="GGG06638.1"/>
    </source>
</evidence>
<feature type="domain" description="Collagen binding" evidence="9">
    <location>
        <begin position="623"/>
        <end position="744"/>
    </location>
</feature>
<feature type="compositionally biased region" description="Low complexity" evidence="7">
    <location>
        <begin position="1023"/>
        <end position="1039"/>
    </location>
</feature>
<dbReference type="InterPro" id="IPR013783">
    <property type="entry name" value="Ig-like_fold"/>
</dbReference>
<comment type="caution">
    <text evidence="12">The sequence shown here is derived from an EMBL/GenBank/DDBJ whole genome shotgun (WGS) entry which is preliminary data.</text>
</comment>
<comment type="subcellular location">
    <subcellularLocation>
        <location evidence="1">Secreted</location>
        <location evidence="1">Cell wall</location>
        <topology evidence="1">Peptidoglycan-anchor</topology>
    </subcellularLocation>
</comment>
<keyword evidence="8" id="KW-1133">Transmembrane helix</keyword>
<proteinExistence type="inferred from homology"/>
<feature type="compositionally biased region" description="Low complexity" evidence="7">
    <location>
        <begin position="1097"/>
        <end position="1108"/>
    </location>
</feature>
<feature type="domain" description="SpaA-like prealbumin fold" evidence="10">
    <location>
        <begin position="915"/>
        <end position="998"/>
    </location>
</feature>
<dbReference type="PANTHER" id="PTHR36108:SF13">
    <property type="entry name" value="COLOSSIN-B-RELATED"/>
    <property type="match status" value="1"/>
</dbReference>
<dbReference type="EMBL" id="BMIW01000023">
    <property type="protein sequence ID" value="GGG06638.1"/>
    <property type="molecule type" value="Genomic_DNA"/>
</dbReference>
<dbReference type="InterPro" id="IPR008966">
    <property type="entry name" value="Adhesion_dom_sf"/>
</dbReference>
<feature type="compositionally biased region" description="Polar residues" evidence="7">
    <location>
        <begin position="1052"/>
        <end position="1061"/>
    </location>
</feature>
<evidence type="ECO:0000256" key="6">
    <source>
        <dbReference type="ARBA" id="ARBA00023088"/>
    </source>
</evidence>
<feature type="region of interest" description="Disordered" evidence="7">
    <location>
        <begin position="1005"/>
        <end position="1120"/>
    </location>
</feature>
<feature type="domain" description="SDR-like Ig" evidence="11">
    <location>
        <begin position="96"/>
        <end position="185"/>
    </location>
</feature>
<dbReference type="InterPro" id="IPR008456">
    <property type="entry name" value="Collagen-bd_dom"/>
</dbReference>
<feature type="domain" description="Collagen binding" evidence="9">
    <location>
        <begin position="769"/>
        <end position="891"/>
    </location>
</feature>
<dbReference type="RefSeq" id="WP_188831466.1">
    <property type="nucleotide sequence ID" value="NZ_BMIW01000023.1"/>
</dbReference>
<keyword evidence="4" id="KW-0964">Secreted</keyword>
<evidence type="ECO:0000256" key="5">
    <source>
        <dbReference type="ARBA" id="ARBA00022729"/>
    </source>
</evidence>
<dbReference type="NCBIfam" id="TIGR01167">
    <property type="entry name" value="LPXTG_anchor"/>
    <property type="match status" value="1"/>
</dbReference>
<name>A0ABQ1VZF1_9BACL</name>
<dbReference type="SUPFAM" id="SSF49401">
    <property type="entry name" value="Bacterial adhesins"/>
    <property type="match status" value="6"/>
</dbReference>
<evidence type="ECO:0000259" key="10">
    <source>
        <dbReference type="Pfam" id="PF17802"/>
    </source>
</evidence>
<evidence type="ECO:0000259" key="11">
    <source>
        <dbReference type="Pfam" id="PF17961"/>
    </source>
</evidence>
<comment type="similarity">
    <text evidence="2">Belongs to the serine-aspartate repeat-containing protein (SDr) family.</text>
</comment>
<dbReference type="InterPro" id="IPR047589">
    <property type="entry name" value="DUF11_rpt"/>
</dbReference>
<keyword evidence="8" id="KW-0472">Membrane</keyword>
<sequence length="1146" mass="126087">MKTRIIGIIVVLLLLIQSLFGVANWTANASTGQQENVTKSVSVTESVYAETEDVSDPTVSVPITDNILTKVVLTDVNGTVIDAVYNPDSSLEIGAAVNLSFEWELPNGHGYKNGDTFTFELPPQFEIFTDIDAPLVAGQGEVGRFTVDRNGKVVMTFNDYVENNSNVSGRLEIRTEFSKEVLTGSTEVIIAIPLKSGVQTIIVNLKPQGGKLLDKQGIAVSKDQIDWTIQVNKSLDKIKHAVITDTLPEGLEFIADSVEVYYLQVNGDGSTVLGDKLDTGKYTVNTDDAARLELAFQDETINRAYEIRFSTKVTGEKLSFENTAVLSGEGIGDVQSVATVTVDRGEFLSKSYDLDTDTGMITWKVKYNFSEQKIPRDQAVITDQFSDIHTWVADSLKVYKGNSTEAKDLVSSEEYTAAATGTNGFKLQFEQDIDSPYTIVYQTKPIDRMIADGQQVKNRVESGDSFVEVTTPILKSGGLVKGVWTVDFAQKTAEWVIVVNGDKKPDGSKHSLENVIITDTFPQGGLEFIPDSVIIEADGETVPTSNYTVEYDDVRSGFVIKFSTTVDTTYRIWYKTKFNIDWLKERNLDFMNRASMTWIEEGKQQELKDRDASFGADDYMKNNGGKDGSYDPVSKEITWNIKMNYNLNSFAEAIVTDVLKHEQKLVSNSVKVFEMTLTGERNGVAKGAEVPASQYELTEPSEANGNQLSIHFTSPISSPYWIEFRTSLQGSLIVKDIDNTAELWNGSDKAATWIGSVTVPHGGEYVKKIGVQNGHKIDWSIRINEGQSHISGATIIDYPSPNQILIEDSFHLYAAKVHPDGEIEKADELTKGKDYTLTITRLDGDQEMFELKFTDDISTAYILEYQSFITAEDKETVQNKVALEGDQLKTELRETTEEVIVRTSSGSGSGGGVTGSLEVTKVDQADKTKPLAGAKFALYDKAGKRTPVVKTTDADGKILFTKLLYDEYILEELAAPEGYKIEQATWSVTIDSSITSEDNMKKVLVTNSKEEPVKPVEPSTPTYPENPGNPSYPSYPSNPDHSVDPTDHSPEQPVTPSNPGTSPGEIEVPDEDIPRGEPDPQTSNPEQPAIETPEPPSKTSQTKSSKASVPTLPKTGEASPYPFYLAGLGLIILGLWLGRKRISMKP</sequence>
<dbReference type="Proteomes" id="UP000608420">
    <property type="component" value="Unassembled WGS sequence"/>
</dbReference>
<evidence type="ECO:0000256" key="1">
    <source>
        <dbReference type="ARBA" id="ARBA00004168"/>
    </source>
</evidence>
<keyword evidence="5" id="KW-0732">Signal</keyword>
<gene>
    <name evidence="12" type="ORF">GCM10010913_30600</name>
</gene>
<organism evidence="12 13">
    <name type="scientific">Paenibacillus aceti</name>
    <dbReference type="NCBI Taxonomy" id="1820010"/>
    <lineage>
        <taxon>Bacteria</taxon>
        <taxon>Bacillati</taxon>
        <taxon>Bacillota</taxon>
        <taxon>Bacilli</taxon>
        <taxon>Bacillales</taxon>
        <taxon>Paenibacillaceae</taxon>
        <taxon>Paenibacillus</taxon>
    </lineage>
</organism>
<reference evidence="13" key="1">
    <citation type="journal article" date="2019" name="Int. J. Syst. Evol. Microbiol.">
        <title>The Global Catalogue of Microorganisms (GCM) 10K type strain sequencing project: providing services to taxonomists for standard genome sequencing and annotation.</title>
        <authorList>
            <consortium name="The Broad Institute Genomics Platform"/>
            <consortium name="The Broad Institute Genome Sequencing Center for Infectious Disease"/>
            <person name="Wu L."/>
            <person name="Ma J."/>
        </authorList>
    </citation>
    <scope>NUCLEOTIDE SEQUENCE [LARGE SCALE GENOMIC DNA]</scope>
    <source>
        <strain evidence="13">CGMCC 1.15420</strain>
    </source>
</reference>
<dbReference type="Pfam" id="PF17802">
    <property type="entry name" value="SpaA"/>
    <property type="match status" value="1"/>
</dbReference>
<evidence type="ECO:0000256" key="2">
    <source>
        <dbReference type="ARBA" id="ARBA00007257"/>
    </source>
</evidence>
<evidence type="ECO:0000256" key="3">
    <source>
        <dbReference type="ARBA" id="ARBA00022512"/>
    </source>
</evidence>
<evidence type="ECO:0000256" key="4">
    <source>
        <dbReference type="ARBA" id="ARBA00022525"/>
    </source>
</evidence>
<dbReference type="InterPro" id="IPR011252">
    <property type="entry name" value="Fibrogen-bd_dom1"/>
</dbReference>
<evidence type="ECO:0000313" key="13">
    <source>
        <dbReference type="Proteomes" id="UP000608420"/>
    </source>
</evidence>
<dbReference type="Gene3D" id="2.60.40.10">
    <property type="entry name" value="Immunoglobulins"/>
    <property type="match status" value="1"/>
</dbReference>
<keyword evidence="13" id="KW-1185">Reference proteome</keyword>
<accession>A0ABQ1VZF1</accession>
<keyword evidence="8" id="KW-0812">Transmembrane</keyword>
<dbReference type="Gene3D" id="2.60.40.740">
    <property type="match status" value="5"/>
</dbReference>
<evidence type="ECO:0000256" key="8">
    <source>
        <dbReference type="SAM" id="Phobius"/>
    </source>
</evidence>
<keyword evidence="3" id="KW-0134">Cell wall</keyword>